<organism evidence="4">
    <name type="scientific">Methyloraptor flagellatus</name>
    <dbReference type="NCBI Taxonomy" id="3162530"/>
    <lineage>
        <taxon>Bacteria</taxon>
        <taxon>Pseudomonadati</taxon>
        <taxon>Pseudomonadota</taxon>
        <taxon>Alphaproteobacteria</taxon>
        <taxon>Hyphomicrobiales</taxon>
        <taxon>Ancalomicrobiaceae</taxon>
        <taxon>Methyloraptor</taxon>
    </lineage>
</organism>
<sequence length="248" mass="25764">MAGASPRGFRPRDDRGRQRCRSLPIQPAARCGGRHARRAPRPRRGPVFVSLGGIEPRKNSARALEAFRLFRAEHPGARWIIAGGASVLDHGAYRAAFDAARAASGLPEDAVTILGPLPDPEVAALYRAADALLFPSIAEGFGLAVIEAMACGTPVIASRIAPFTEYLGPADAAWCEPADPHSIAAAMAASLAPGRRRALIVAGFAVAARHAWAAVAEAHLPAYARLSATVGSAAPAPAATRSTEFALA</sequence>
<dbReference type="GO" id="GO:0016757">
    <property type="term" value="F:glycosyltransferase activity"/>
    <property type="evidence" value="ECO:0007669"/>
    <property type="project" value="UniProtKB-KW"/>
</dbReference>
<name>A0AAU7XFP4_9HYPH</name>
<feature type="compositionally biased region" description="Basic residues" evidence="2">
    <location>
        <begin position="32"/>
        <end position="43"/>
    </location>
</feature>
<evidence type="ECO:0000313" key="4">
    <source>
        <dbReference type="EMBL" id="XBY46866.1"/>
    </source>
</evidence>
<dbReference type="RefSeq" id="WP_407051954.1">
    <property type="nucleotide sequence ID" value="NZ_CP158568.1"/>
</dbReference>
<dbReference type="PANTHER" id="PTHR46401">
    <property type="entry name" value="GLYCOSYLTRANSFERASE WBBK-RELATED"/>
    <property type="match status" value="1"/>
</dbReference>
<evidence type="ECO:0000259" key="3">
    <source>
        <dbReference type="Pfam" id="PF00534"/>
    </source>
</evidence>
<gene>
    <name evidence="4" type="ORF">ABS361_09345</name>
</gene>
<dbReference type="KEGG" id="mflg:ABS361_09345"/>
<proteinExistence type="predicted"/>
<dbReference type="AlphaFoldDB" id="A0AAU7XFP4"/>
<keyword evidence="4" id="KW-0328">Glycosyltransferase</keyword>
<accession>A0AAU7XFP4</accession>
<dbReference type="GO" id="GO:0009103">
    <property type="term" value="P:lipopolysaccharide biosynthetic process"/>
    <property type="evidence" value="ECO:0007669"/>
    <property type="project" value="TreeGrafter"/>
</dbReference>
<dbReference type="SUPFAM" id="SSF53756">
    <property type="entry name" value="UDP-Glycosyltransferase/glycogen phosphorylase"/>
    <property type="match status" value="1"/>
</dbReference>
<feature type="region of interest" description="Disordered" evidence="2">
    <location>
        <begin position="1"/>
        <end position="43"/>
    </location>
</feature>
<reference evidence="4" key="1">
    <citation type="submission" date="2024-06" db="EMBL/GenBank/DDBJ databases">
        <title>Methylostella associata gen. nov., sp. nov., a novel Ancalomicrobiaceae-affiliated facultatively methylotrophic bacteria that feed on methanotrophs of the genus Methylococcus.</title>
        <authorList>
            <person name="Saltykova V."/>
            <person name="Danilova O.V."/>
            <person name="Oshkin I.Y."/>
            <person name="Belova S.E."/>
            <person name="Pimenov N.V."/>
            <person name="Dedysh S.N."/>
        </authorList>
    </citation>
    <scope>NUCLEOTIDE SEQUENCE</scope>
    <source>
        <strain evidence="4">S20</strain>
    </source>
</reference>
<dbReference type="PANTHER" id="PTHR46401:SF2">
    <property type="entry name" value="GLYCOSYLTRANSFERASE WBBK-RELATED"/>
    <property type="match status" value="1"/>
</dbReference>
<dbReference type="EMBL" id="CP158568">
    <property type="protein sequence ID" value="XBY46866.1"/>
    <property type="molecule type" value="Genomic_DNA"/>
</dbReference>
<dbReference type="Gene3D" id="3.40.50.2000">
    <property type="entry name" value="Glycogen Phosphorylase B"/>
    <property type="match status" value="2"/>
</dbReference>
<dbReference type="InterPro" id="IPR001296">
    <property type="entry name" value="Glyco_trans_1"/>
</dbReference>
<dbReference type="Pfam" id="PF00534">
    <property type="entry name" value="Glycos_transf_1"/>
    <property type="match status" value="1"/>
</dbReference>
<keyword evidence="1 4" id="KW-0808">Transferase</keyword>
<dbReference type="EC" id="2.4.-.-" evidence="4"/>
<feature type="domain" description="Glycosyl transferase family 1" evidence="3">
    <location>
        <begin position="41"/>
        <end position="191"/>
    </location>
</feature>
<evidence type="ECO:0000256" key="2">
    <source>
        <dbReference type="SAM" id="MobiDB-lite"/>
    </source>
</evidence>
<protein>
    <submittedName>
        <fullName evidence="4">Glycosyltransferase</fullName>
        <ecNumber evidence="4">2.4.-.-</ecNumber>
    </submittedName>
</protein>
<evidence type="ECO:0000256" key="1">
    <source>
        <dbReference type="ARBA" id="ARBA00022679"/>
    </source>
</evidence>